<organism evidence="1 2">
    <name type="scientific">Stenotrophomonas maltophilia (strain K279a)</name>
    <dbReference type="NCBI Taxonomy" id="522373"/>
    <lineage>
        <taxon>Bacteria</taxon>
        <taxon>Pseudomonadati</taxon>
        <taxon>Pseudomonadota</taxon>
        <taxon>Gammaproteobacteria</taxon>
        <taxon>Lysobacterales</taxon>
        <taxon>Lysobacteraceae</taxon>
        <taxon>Stenotrophomonas</taxon>
        <taxon>Stenotrophomonas maltophilia group</taxon>
    </lineage>
</organism>
<dbReference type="AlphaFoldDB" id="B2FR19"/>
<sequence>MAVFVLASTSAHDAGSAARPRRGISRPANGTEGRAQFCANPRFRPAPTRPDVKTFRPPLRCRCAGADAGAGRCRRCVHAVAANMHASAQSAYFKWFLFNACVVVAAGNARAWCIVGRRGRSVATVQATPRMARM</sequence>
<dbReference type="EnsemblBacteria" id="CAQ47072">
    <property type="protein sequence ID" value="CAQ47072"/>
    <property type="gene ID" value="Smlt3656"/>
</dbReference>
<dbReference type="Proteomes" id="UP000008840">
    <property type="component" value="Chromosome"/>
</dbReference>
<keyword evidence="2" id="KW-1185">Reference proteome</keyword>
<dbReference type="KEGG" id="sml:Smlt3656"/>
<evidence type="ECO:0000313" key="1">
    <source>
        <dbReference type="EMBL" id="CAQ47072.1"/>
    </source>
</evidence>
<protein>
    <submittedName>
        <fullName evidence="1">ABC transporter protein</fullName>
    </submittedName>
</protein>
<gene>
    <name evidence="1" type="ordered locus">Smlt3656</name>
</gene>
<reference evidence="1 2" key="1">
    <citation type="journal article" date="2008" name="Genome Biol.">
        <title>The complete genome, comparative and functional analysis of Stenotrophomonas maltophilia reveals an organism heavily shielded by drug resistance determinants.</title>
        <authorList>
            <person name="Crossman L.C."/>
            <person name="Gould V.C."/>
            <person name="Dow J.M."/>
            <person name="Vernikos G.S."/>
            <person name="Okazaki A."/>
            <person name="Sebaihia M."/>
            <person name="Saunders D."/>
            <person name="Arrowsmith C."/>
            <person name="Carver T."/>
            <person name="Peters N."/>
            <person name="Adlem E."/>
            <person name="Kerhornou A."/>
            <person name="Lord A."/>
            <person name="Murphy L."/>
            <person name="Seeger K."/>
            <person name="Squares R."/>
            <person name="Rutter S."/>
            <person name="Quail M.A."/>
            <person name="Rajandream M.A."/>
            <person name="Harris D."/>
            <person name="Churcher C."/>
            <person name="Bentley S.D."/>
            <person name="Parkhill J."/>
            <person name="Thomson N.R."/>
            <person name="Avison M.B."/>
        </authorList>
    </citation>
    <scope>NUCLEOTIDE SEQUENCE [LARGE SCALE GENOMIC DNA]</scope>
    <source>
        <strain evidence="1 2">K279a</strain>
    </source>
</reference>
<dbReference type="EMBL" id="AM743169">
    <property type="protein sequence ID" value="CAQ47072.1"/>
    <property type="molecule type" value="Genomic_DNA"/>
</dbReference>
<proteinExistence type="predicted"/>
<name>B2FR19_STRMK</name>
<accession>B2FR19</accession>
<dbReference type="HOGENOM" id="CLU_1895037_0_0_6"/>
<evidence type="ECO:0000313" key="2">
    <source>
        <dbReference type="Proteomes" id="UP000008840"/>
    </source>
</evidence>